<keyword evidence="4" id="KW-1185">Reference proteome</keyword>
<evidence type="ECO:0000256" key="2">
    <source>
        <dbReference type="SAM" id="Phobius"/>
    </source>
</evidence>
<dbReference type="RefSeq" id="WP_425580692.1">
    <property type="nucleotide sequence ID" value="NZ_BAAAIZ010000030.1"/>
</dbReference>
<reference evidence="4" key="1">
    <citation type="journal article" date="2019" name="Int. J. Syst. Evol. Microbiol.">
        <title>The Global Catalogue of Microorganisms (GCM) 10K type strain sequencing project: providing services to taxonomists for standard genome sequencing and annotation.</title>
        <authorList>
            <consortium name="The Broad Institute Genomics Platform"/>
            <consortium name="The Broad Institute Genome Sequencing Center for Infectious Disease"/>
            <person name="Wu L."/>
            <person name="Ma J."/>
        </authorList>
    </citation>
    <scope>NUCLEOTIDE SEQUENCE [LARGE SCALE GENOMIC DNA]</scope>
    <source>
        <strain evidence="4">JCM 11756</strain>
    </source>
</reference>
<comment type="caution">
    <text evidence="3">The sequence shown here is derived from an EMBL/GenBank/DDBJ whole genome shotgun (WGS) entry which is preliminary data.</text>
</comment>
<keyword evidence="2" id="KW-1133">Transmembrane helix</keyword>
<evidence type="ECO:0000313" key="4">
    <source>
        <dbReference type="Proteomes" id="UP001500973"/>
    </source>
</evidence>
<dbReference type="Proteomes" id="UP001500973">
    <property type="component" value="Unassembled WGS sequence"/>
</dbReference>
<protein>
    <submittedName>
        <fullName evidence="3">Uncharacterized protein</fullName>
    </submittedName>
</protein>
<dbReference type="InterPro" id="IPR039708">
    <property type="entry name" value="MT1774/Rv1733c-like"/>
</dbReference>
<sequence length="200" mass="21433">MSAAQPPHASGRPAPEGPAPKGRNPLIRTSDRVEAWLRRALLLVLVAGMPLAAIAAGTAAYERAMHTVQVQAADRQQVSAELISGTVDAYHGAKQQAQVRWSEEDGTVRTGTALVDADTPKGATVKVWVDRDGYVTSPPMTDMQAMANALFTGGLTTLGVVAATSAAHALLRAALDRRRYAQWEAEWSAVEPEWAARFHR</sequence>
<gene>
    <name evidence="3" type="ORF">GCM10009601_24040</name>
</gene>
<feature type="region of interest" description="Disordered" evidence="1">
    <location>
        <begin position="1"/>
        <end position="26"/>
    </location>
</feature>
<feature type="transmembrane region" description="Helical" evidence="2">
    <location>
        <begin position="40"/>
        <end position="61"/>
    </location>
</feature>
<evidence type="ECO:0000313" key="3">
    <source>
        <dbReference type="EMBL" id="GAA1422472.1"/>
    </source>
</evidence>
<proteinExistence type="predicted"/>
<dbReference type="EMBL" id="BAAAIZ010000030">
    <property type="protein sequence ID" value="GAA1422472.1"/>
    <property type="molecule type" value="Genomic_DNA"/>
</dbReference>
<feature type="transmembrane region" description="Helical" evidence="2">
    <location>
        <begin position="149"/>
        <end position="171"/>
    </location>
</feature>
<keyword evidence="2" id="KW-0472">Membrane</keyword>
<accession>A0ABP4JHY5</accession>
<organism evidence="3 4">
    <name type="scientific">Streptomyces thermospinosisporus</name>
    <dbReference type="NCBI Taxonomy" id="161482"/>
    <lineage>
        <taxon>Bacteria</taxon>
        <taxon>Bacillati</taxon>
        <taxon>Actinomycetota</taxon>
        <taxon>Actinomycetes</taxon>
        <taxon>Kitasatosporales</taxon>
        <taxon>Streptomycetaceae</taxon>
        <taxon>Streptomyces</taxon>
    </lineage>
</organism>
<evidence type="ECO:0000256" key="1">
    <source>
        <dbReference type="SAM" id="MobiDB-lite"/>
    </source>
</evidence>
<keyword evidence="2" id="KW-0812">Transmembrane</keyword>
<dbReference type="PANTHER" id="PTHR42305">
    <property type="entry name" value="MEMBRANE PROTEIN RV1733C-RELATED"/>
    <property type="match status" value="1"/>
</dbReference>
<dbReference type="PANTHER" id="PTHR42305:SF1">
    <property type="entry name" value="MEMBRANE PROTEIN RV1733C-RELATED"/>
    <property type="match status" value="1"/>
</dbReference>
<name>A0ABP4JHY5_9ACTN</name>